<gene>
    <name evidence="5" type="ORF">SAMN06265827_1397</name>
</gene>
<keyword evidence="3" id="KW-0238">DNA-binding</keyword>
<evidence type="ECO:0000256" key="3">
    <source>
        <dbReference type="ARBA" id="ARBA00023125"/>
    </source>
</evidence>
<evidence type="ECO:0000313" key="6">
    <source>
        <dbReference type="Proteomes" id="UP000219573"/>
    </source>
</evidence>
<evidence type="ECO:0000313" key="5">
    <source>
        <dbReference type="EMBL" id="SNY45647.1"/>
    </source>
</evidence>
<dbReference type="Pfam" id="PF01420">
    <property type="entry name" value="Methylase_S"/>
    <property type="match status" value="2"/>
</dbReference>
<dbReference type="InterPro" id="IPR000055">
    <property type="entry name" value="Restrct_endonuc_typeI_TRD"/>
</dbReference>
<dbReference type="InterPro" id="IPR044946">
    <property type="entry name" value="Restrct_endonuc_typeI_TRD_sf"/>
</dbReference>
<evidence type="ECO:0000256" key="2">
    <source>
        <dbReference type="ARBA" id="ARBA00022747"/>
    </source>
</evidence>
<name>A0A285ICY7_9FIRM</name>
<evidence type="ECO:0000256" key="1">
    <source>
        <dbReference type="ARBA" id="ARBA00010923"/>
    </source>
</evidence>
<dbReference type="Proteomes" id="UP000219573">
    <property type="component" value="Unassembled WGS sequence"/>
</dbReference>
<feature type="domain" description="Type I restriction modification DNA specificity" evidence="4">
    <location>
        <begin position="190"/>
        <end position="343"/>
    </location>
</feature>
<feature type="domain" description="Type I restriction modification DNA specificity" evidence="4">
    <location>
        <begin position="9"/>
        <end position="157"/>
    </location>
</feature>
<protein>
    <submittedName>
        <fullName evidence="5">Type I restriction modification DNA specificity domain-containing protein</fullName>
    </submittedName>
</protein>
<dbReference type="AlphaFoldDB" id="A0A285ICY7"/>
<comment type="similarity">
    <text evidence="1">Belongs to the type-I restriction system S methylase family.</text>
</comment>
<dbReference type="EMBL" id="OBDZ01000039">
    <property type="protein sequence ID" value="SNY45647.1"/>
    <property type="molecule type" value="Genomic_DNA"/>
</dbReference>
<evidence type="ECO:0000259" key="4">
    <source>
        <dbReference type="Pfam" id="PF01420"/>
    </source>
</evidence>
<organism evidence="5 6">
    <name type="scientific">Orenia metallireducens</name>
    <dbReference type="NCBI Taxonomy" id="1413210"/>
    <lineage>
        <taxon>Bacteria</taxon>
        <taxon>Bacillati</taxon>
        <taxon>Bacillota</taxon>
        <taxon>Clostridia</taxon>
        <taxon>Halanaerobiales</taxon>
        <taxon>Halobacteroidaceae</taxon>
        <taxon>Orenia</taxon>
    </lineage>
</organism>
<dbReference type="Gene3D" id="3.90.220.20">
    <property type="entry name" value="DNA methylase specificity domains"/>
    <property type="match status" value="2"/>
</dbReference>
<dbReference type="SUPFAM" id="SSF116734">
    <property type="entry name" value="DNA methylase specificity domain"/>
    <property type="match status" value="2"/>
</dbReference>
<dbReference type="RefSeq" id="WP_216358852.1">
    <property type="nucleotide sequence ID" value="NZ_OBDZ01000039.1"/>
</dbReference>
<reference evidence="6" key="1">
    <citation type="submission" date="2017-09" db="EMBL/GenBank/DDBJ databases">
        <authorList>
            <person name="Varghese N."/>
            <person name="Submissions S."/>
        </authorList>
    </citation>
    <scope>NUCLEOTIDE SEQUENCE [LARGE SCALE GENOMIC DNA]</scope>
    <source>
        <strain evidence="6">MSL47</strain>
    </source>
</reference>
<dbReference type="GO" id="GO:0009307">
    <property type="term" value="P:DNA restriction-modification system"/>
    <property type="evidence" value="ECO:0007669"/>
    <property type="project" value="UniProtKB-KW"/>
</dbReference>
<sequence length="355" mass="41747">MKTELNDRNWEEFFLTDVFSINSTSSGIDKNKLIRKNGTIPYITRTELNNGCDLFIGEQEEKYKKDKSNVITIGLDTQTVFYQNKSFYTGQNIQILSNPNLNKYNAQFIIKLLKIQMKKFNWGGNGATLTRLKRSKILLPISDNRQPDYEFMENYMKAKEQVLIKRYKNYISKRLDKLKSYLGVKSLSEKEWKEFDVPDIFPKLQRGKRLKKADHIPGKMPYISSTAENNGIDDYVSNDEDVRIFSNCLTLANSGSVGSCFYQPFEVVASDHVTHLKNNDLNKYSYLFISQILSRLGEKYSFNREISDKRLKREKILLPTNEAGEPDYKYMENYMKKIEYKKIKEYLQYLEKKFE</sequence>
<accession>A0A285ICY7</accession>
<keyword evidence="6" id="KW-1185">Reference proteome</keyword>
<proteinExistence type="inferred from homology"/>
<keyword evidence="2" id="KW-0680">Restriction system</keyword>
<dbReference type="GO" id="GO:0003677">
    <property type="term" value="F:DNA binding"/>
    <property type="evidence" value="ECO:0007669"/>
    <property type="project" value="UniProtKB-KW"/>
</dbReference>